<dbReference type="RefSeq" id="WP_064028797.1">
    <property type="nucleotide sequence ID" value="NZ_LUUK01000172.1"/>
</dbReference>
<dbReference type="Pfam" id="PF11871">
    <property type="entry name" value="DUF3391"/>
    <property type="match status" value="1"/>
</dbReference>
<evidence type="ECO:0000313" key="2">
    <source>
        <dbReference type="EMBL" id="OAI18141.1"/>
    </source>
</evidence>
<organism evidence="2 3">
    <name type="scientific">Methylomonas koyamae</name>
    <dbReference type="NCBI Taxonomy" id="702114"/>
    <lineage>
        <taxon>Bacteria</taxon>
        <taxon>Pseudomonadati</taxon>
        <taxon>Pseudomonadota</taxon>
        <taxon>Gammaproteobacteria</taxon>
        <taxon>Methylococcales</taxon>
        <taxon>Methylococcaceae</taxon>
        <taxon>Methylomonas</taxon>
    </lineage>
</organism>
<dbReference type="PANTHER" id="PTHR43155:SF2">
    <property type="entry name" value="CYCLIC DI-GMP PHOSPHODIESTERASE PA4108"/>
    <property type="match status" value="1"/>
</dbReference>
<gene>
    <name evidence="2" type="ORF">A1355_06135</name>
</gene>
<protein>
    <recommendedName>
        <fullName evidence="1">HD-GYP domain-containing protein</fullName>
    </recommendedName>
</protein>
<dbReference type="OrthoDB" id="5572522at2"/>
<dbReference type="Pfam" id="PF13487">
    <property type="entry name" value="HD_5"/>
    <property type="match status" value="1"/>
</dbReference>
<dbReference type="InterPro" id="IPR037522">
    <property type="entry name" value="HD_GYP_dom"/>
</dbReference>
<accession>A0A177NJS1</accession>
<dbReference type="Gene3D" id="1.10.3210.10">
    <property type="entry name" value="Hypothetical protein af1432"/>
    <property type="match status" value="1"/>
</dbReference>
<sequence length="386" mass="41250">MIKKINAEQLEIGMYIVDTDRKWLDLPFFRTRFPVTSAKQVATLREYCRFVCIDTAKGKDISDSPPAGAIPSSADLDTTTWEGCYAAVRLGYADVLRRAAAENTLDFATVDKLAAELEQGISPDSGRVWGGLMRDTQPDPAAKAVNAAALALVWGLATGLSAEALRHLGSGALLLDIGLQRLPDAIRAAERPLDAGETALFRQHPQCGRDMLLAASDVPIEVLDIVLKHHERADGSGYPRGLGGGDLSRAGQIAAMAAECEDLCWEHAGRPAMSGLQALASIYNAGARLFDGDLTADFVRALGVWPPGCLVELAGGELAVVGDIPASEFGALSLRPVTNSAKELLDFAADPNRTVRVSASEIVRILSLADPIARFVRYYLRQCGGH</sequence>
<dbReference type="InterPro" id="IPR021812">
    <property type="entry name" value="DUF3391"/>
</dbReference>
<dbReference type="CDD" id="cd00077">
    <property type="entry name" value="HDc"/>
    <property type="match status" value="1"/>
</dbReference>
<dbReference type="PROSITE" id="PS51832">
    <property type="entry name" value="HD_GYP"/>
    <property type="match status" value="1"/>
</dbReference>
<dbReference type="SUPFAM" id="SSF109604">
    <property type="entry name" value="HD-domain/PDEase-like"/>
    <property type="match status" value="1"/>
</dbReference>
<dbReference type="Proteomes" id="UP000077628">
    <property type="component" value="Unassembled WGS sequence"/>
</dbReference>
<dbReference type="AlphaFoldDB" id="A0A177NJS1"/>
<dbReference type="EMBL" id="LUUK01000172">
    <property type="protein sequence ID" value="OAI18141.1"/>
    <property type="molecule type" value="Genomic_DNA"/>
</dbReference>
<evidence type="ECO:0000313" key="3">
    <source>
        <dbReference type="Proteomes" id="UP000077628"/>
    </source>
</evidence>
<dbReference type="PANTHER" id="PTHR43155">
    <property type="entry name" value="CYCLIC DI-GMP PHOSPHODIESTERASE PA4108-RELATED"/>
    <property type="match status" value="1"/>
</dbReference>
<reference evidence="3" key="1">
    <citation type="submission" date="2016-03" db="EMBL/GenBank/DDBJ databases">
        <authorList>
            <person name="Heylen K."/>
            <person name="De Vos P."/>
            <person name="Vekeman B."/>
        </authorList>
    </citation>
    <scope>NUCLEOTIDE SEQUENCE [LARGE SCALE GENOMIC DNA]</scope>
    <source>
        <strain evidence="3">R-45383</strain>
    </source>
</reference>
<comment type="caution">
    <text evidence="2">The sequence shown here is derived from an EMBL/GenBank/DDBJ whole genome shotgun (WGS) entry which is preliminary data.</text>
</comment>
<feature type="domain" description="HD-GYP" evidence="1">
    <location>
        <begin position="118"/>
        <end position="314"/>
    </location>
</feature>
<proteinExistence type="predicted"/>
<dbReference type="STRING" id="702114.A1355_06135"/>
<evidence type="ECO:0000259" key="1">
    <source>
        <dbReference type="PROSITE" id="PS51832"/>
    </source>
</evidence>
<dbReference type="GO" id="GO:0008081">
    <property type="term" value="F:phosphoric diester hydrolase activity"/>
    <property type="evidence" value="ECO:0007669"/>
    <property type="project" value="UniProtKB-ARBA"/>
</dbReference>
<dbReference type="InterPro" id="IPR003607">
    <property type="entry name" value="HD/PDEase_dom"/>
</dbReference>
<name>A0A177NJS1_9GAMM</name>
<keyword evidence="3" id="KW-1185">Reference proteome</keyword>